<accession>A0A4U1CSC9</accession>
<dbReference type="InterPro" id="IPR018062">
    <property type="entry name" value="HTH_AraC-typ_CS"/>
</dbReference>
<evidence type="ECO:0000256" key="1">
    <source>
        <dbReference type="ARBA" id="ARBA00023015"/>
    </source>
</evidence>
<keyword evidence="6" id="KW-1185">Reference proteome</keyword>
<dbReference type="SMART" id="SM00342">
    <property type="entry name" value="HTH_ARAC"/>
    <property type="match status" value="1"/>
</dbReference>
<proteinExistence type="predicted"/>
<keyword evidence="3" id="KW-0804">Transcription</keyword>
<dbReference type="Gene3D" id="2.60.120.10">
    <property type="entry name" value="Jelly Rolls"/>
    <property type="match status" value="1"/>
</dbReference>
<dbReference type="GO" id="GO:0043565">
    <property type="term" value="F:sequence-specific DNA binding"/>
    <property type="evidence" value="ECO:0007669"/>
    <property type="project" value="InterPro"/>
</dbReference>
<comment type="caution">
    <text evidence="5">The sequence shown here is derived from an EMBL/GenBank/DDBJ whole genome shotgun (WGS) entry which is preliminary data.</text>
</comment>
<evidence type="ECO:0000256" key="3">
    <source>
        <dbReference type="ARBA" id="ARBA00023163"/>
    </source>
</evidence>
<keyword evidence="2" id="KW-0238">DNA-binding</keyword>
<reference evidence="5 6" key="1">
    <citation type="submission" date="2019-04" db="EMBL/GenBank/DDBJ databases">
        <title>Pedobacter sp. RP-3-15 sp. nov., isolated from Arctic soil.</title>
        <authorList>
            <person name="Dahal R.H."/>
            <person name="Kim D.-U."/>
        </authorList>
    </citation>
    <scope>NUCLEOTIDE SEQUENCE [LARGE SCALE GENOMIC DNA]</scope>
    <source>
        <strain evidence="5 6">RP-3-15</strain>
    </source>
</reference>
<protein>
    <submittedName>
        <fullName evidence="5">AraC family transcriptional regulator</fullName>
    </submittedName>
</protein>
<evidence type="ECO:0000313" key="6">
    <source>
        <dbReference type="Proteomes" id="UP000307244"/>
    </source>
</evidence>
<gene>
    <name evidence="5" type="ORF">FA047_01665</name>
</gene>
<name>A0A4U1CSC9_9SPHI</name>
<dbReference type="InterPro" id="IPR020449">
    <property type="entry name" value="Tscrpt_reg_AraC-type_HTH"/>
</dbReference>
<dbReference type="InterPro" id="IPR018060">
    <property type="entry name" value="HTH_AraC"/>
</dbReference>
<dbReference type="InterPro" id="IPR003313">
    <property type="entry name" value="AraC-bd"/>
</dbReference>
<sequence length="297" mass="34528">MPELDLQSTKQRTIIDFRKWKLNTVIVLGYYRYKTVFPELKPHKHSGMIEICFCLKGEQTYEVNGELYQIKGGDILITYPDEIHSSAGHPEDKGELYWLILDFSQHNKFPAILNFNAEESKAYFQCLFELPKRHFEGTSGMKKQLDLVMELKNNDTLSTMQVIQVKHALSGFLIELVQVGNNLKVTKSDESLNRIKKYVADHIQENFSIEQLAGLIFLSESRFKSWFKQKTGLPPLEYVLRKKIQYSKLMLENNDNSINNIAHELGFSSSQYFSNVFKKFTGFKPTDYRNSIRSAVR</sequence>
<dbReference type="Pfam" id="PF12833">
    <property type="entry name" value="HTH_18"/>
    <property type="match status" value="1"/>
</dbReference>
<dbReference type="Proteomes" id="UP000307244">
    <property type="component" value="Unassembled WGS sequence"/>
</dbReference>
<dbReference type="PANTHER" id="PTHR43280">
    <property type="entry name" value="ARAC-FAMILY TRANSCRIPTIONAL REGULATOR"/>
    <property type="match status" value="1"/>
</dbReference>
<dbReference type="PROSITE" id="PS01124">
    <property type="entry name" value="HTH_ARAC_FAMILY_2"/>
    <property type="match status" value="1"/>
</dbReference>
<dbReference type="PANTHER" id="PTHR43280:SF2">
    <property type="entry name" value="HTH-TYPE TRANSCRIPTIONAL REGULATOR EXSA"/>
    <property type="match status" value="1"/>
</dbReference>
<dbReference type="Gene3D" id="1.10.10.60">
    <property type="entry name" value="Homeodomain-like"/>
    <property type="match status" value="2"/>
</dbReference>
<dbReference type="AlphaFoldDB" id="A0A4U1CSC9"/>
<dbReference type="InterPro" id="IPR009057">
    <property type="entry name" value="Homeodomain-like_sf"/>
</dbReference>
<dbReference type="SUPFAM" id="SSF46689">
    <property type="entry name" value="Homeodomain-like"/>
    <property type="match status" value="2"/>
</dbReference>
<dbReference type="SUPFAM" id="SSF51215">
    <property type="entry name" value="Regulatory protein AraC"/>
    <property type="match status" value="1"/>
</dbReference>
<organism evidence="5 6">
    <name type="scientific">Pedobacter frigoris</name>
    <dbReference type="NCBI Taxonomy" id="2571272"/>
    <lineage>
        <taxon>Bacteria</taxon>
        <taxon>Pseudomonadati</taxon>
        <taxon>Bacteroidota</taxon>
        <taxon>Sphingobacteriia</taxon>
        <taxon>Sphingobacteriales</taxon>
        <taxon>Sphingobacteriaceae</taxon>
        <taxon>Pedobacter</taxon>
    </lineage>
</organism>
<evidence type="ECO:0000313" key="5">
    <source>
        <dbReference type="EMBL" id="TKC08829.1"/>
    </source>
</evidence>
<dbReference type="EMBL" id="SWBQ01000001">
    <property type="protein sequence ID" value="TKC08829.1"/>
    <property type="molecule type" value="Genomic_DNA"/>
</dbReference>
<dbReference type="OrthoDB" id="1157557at2"/>
<dbReference type="Pfam" id="PF02311">
    <property type="entry name" value="AraC_binding"/>
    <property type="match status" value="1"/>
</dbReference>
<evidence type="ECO:0000259" key="4">
    <source>
        <dbReference type="PROSITE" id="PS01124"/>
    </source>
</evidence>
<dbReference type="GO" id="GO:0003700">
    <property type="term" value="F:DNA-binding transcription factor activity"/>
    <property type="evidence" value="ECO:0007669"/>
    <property type="project" value="InterPro"/>
</dbReference>
<dbReference type="InterPro" id="IPR037923">
    <property type="entry name" value="HTH-like"/>
</dbReference>
<dbReference type="RefSeq" id="WP_136834248.1">
    <property type="nucleotide sequence ID" value="NZ_SWBQ01000001.1"/>
</dbReference>
<dbReference type="PROSITE" id="PS00041">
    <property type="entry name" value="HTH_ARAC_FAMILY_1"/>
    <property type="match status" value="1"/>
</dbReference>
<feature type="domain" description="HTH araC/xylS-type" evidence="4">
    <location>
        <begin position="193"/>
        <end position="291"/>
    </location>
</feature>
<keyword evidence="1" id="KW-0805">Transcription regulation</keyword>
<dbReference type="InterPro" id="IPR014710">
    <property type="entry name" value="RmlC-like_jellyroll"/>
</dbReference>
<dbReference type="PRINTS" id="PR00032">
    <property type="entry name" value="HTHARAC"/>
</dbReference>
<evidence type="ECO:0000256" key="2">
    <source>
        <dbReference type="ARBA" id="ARBA00023125"/>
    </source>
</evidence>